<dbReference type="SMART" id="SM00132">
    <property type="entry name" value="LIM"/>
    <property type="match status" value="3"/>
</dbReference>
<dbReference type="AlphaFoldDB" id="A0A060TDS4"/>
<keyword evidence="3" id="KW-0677">Repeat</keyword>
<dbReference type="PANTHER" id="PTHR24215:SF10">
    <property type="entry name" value="RHO-GTPASE-ACTIVATING PROTEIN LRG1"/>
    <property type="match status" value="1"/>
</dbReference>
<evidence type="ECO:0000259" key="9">
    <source>
        <dbReference type="PROSITE" id="PS50238"/>
    </source>
</evidence>
<dbReference type="PROSITE" id="PS00478">
    <property type="entry name" value="LIM_DOMAIN_1"/>
    <property type="match status" value="2"/>
</dbReference>
<feature type="domain" description="Rho-GAP" evidence="9">
    <location>
        <begin position="908"/>
        <end position="1119"/>
    </location>
</feature>
<dbReference type="PhylomeDB" id="A0A060TDS4"/>
<feature type="compositionally biased region" description="Polar residues" evidence="7">
    <location>
        <begin position="664"/>
        <end position="677"/>
    </location>
</feature>
<feature type="compositionally biased region" description="Basic and acidic residues" evidence="7">
    <location>
        <begin position="724"/>
        <end position="733"/>
    </location>
</feature>
<reference evidence="10" key="2">
    <citation type="submission" date="2014-06" db="EMBL/GenBank/DDBJ databases">
        <title>The complete genome of Blastobotrys (Arxula) adeninivorans LS3 - a yeast of biotechnological interest.</title>
        <authorList>
            <person name="Kunze G."/>
            <person name="Gaillardin C."/>
            <person name="Czernicka M."/>
            <person name="Durrens P."/>
            <person name="Martin T."/>
            <person name="Boer E."/>
            <person name="Gabaldon T."/>
            <person name="Cruz J."/>
            <person name="Talla E."/>
            <person name="Marck C."/>
            <person name="Goffeau A."/>
            <person name="Barbe V."/>
            <person name="Baret P."/>
            <person name="Baronian K."/>
            <person name="Beier S."/>
            <person name="Bleykasten C."/>
            <person name="Bode R."/>
            <person name="Casaregola S."/>
            <person name="Despons L."/>
            <person name="Fairhead C."/>
            <person name="Giersberg M."/>
            <person name="Gierski P."/>
            <person name="Hahnel U."/>
            <person name="Hartmann A."/>
            <person name="Jankowska D."/>
            <person name="Jubin C."/>
            <person name="Jung P."/>
            <person name="Lafontaine I."/>
            <person name="Leh-Louis V."/>
            <person name="Lemaire M."/>
            <person name="Marcet-Houben M."/>
            <person name="Mascher M."/>
            <person name="Morel G."/>
            <person name="Richard G.-F."/>
            <person name="Riechen J."/>
            <person name="Sacerdot C."/>
            <person name="Sarkar A."/>
            <person name="Savel G."/>
            <person name="Schacherer J."/>
            <person name="Sherman D."/>
            <person name="Straub M.-L."/>
            <person name="Stein N."/>
            <person name="Thierry A."/>
            <person name="Trautwein-Schult A."/>
            <person name="Westhof E."/>
            <person name="Worch S."/>
            <person name="Dujon B."/>
            <person name="Souciet J.-L."/>
            <person name="Wincker P."/>
            <person name="Scholz U."/>
            <person name="Neuveglise N."/>
        </authorList>
    </citation>
    <scope>NUCLEOTIDE SEQUENCE</scope>
    <source>
        <strain evidence="10">LS3</strain>
    </source>
</reference>
<keyword evidence="2 6" id="KW-0479">Metal-binding</keyword>
<feature type="region of interest" description="Disordered" evidence="7">
    <location>
        <begin position="1164"/>
        <end position="1190"/>
    </location>
</feature>
<feature type="region of interest" description="Disordered" evidence="7">
    <location>
        <begin position="1"/>
        <end position="155"/>
    </location>
</feature>
<dbReference type="SMART" id="SM00324">
    <property type="entry name" value="RhoGAP"/>
    <property type="match status" value="1"/>
</dbReference>
<feature type="compositionally biased region" description="Pro residues" evidence="7">
    <location>
        <begin position="120"/>
        <end position="135"/>
    </location>
</feature>
<evidence type="ECO:0000256" key="7">
    <source>
        <dbReference type="SAM" id="MobiDB-lite"/>
    </source>
</evidence>
<keyword evidence="5" id="KW-0539">Nucleus</keyword>
<feature type="domain" description="LIM zinc-binding" evidence="8">
    <location>
        <begin position="561"/>
        <end position="626"/>
    </location>
</feature>
<feature type="compositionally biased region" description="Basic and acidic residues" evidence="7">
    <location>
        <begin position="684"/>
        <end position="694"/>
    </location>
</feature>
<organism evidence="10">
    <name type="scientific">Blastobotrys adeninivorans</name>
    <name type="common">Yeast</name>
    <name type="synonym">Arxula adeninivorans</name>
    <dbReference type="NCBI Taxonomy" id="409370"/>
    <lineage>
        <taxon>Eukaryota</taxon>
        <taxon>Fungi</taxon>
        <taxon>Dikarya</taxon>
        <taxon>Ascomycota</taxon>
        <taxon>Saccharomycotina</taxon>
        <taxon>Dipodascomycetes</taxon>
        <taxon>Dipodascales</taxon>
        <taxon>Trichomonascaceae</taxon>
        <taxon>Blastobotrys</taxon>
    </lineage>
</organism>
<accession>A0A060TDS4</accession>
<dbReference type="Pfam" id="PF00620">
    <property type="entry name" value="RhoGAP"/>
    <property type="match status" value="1"/>
</dbReference>
<dbReference type="GO" id="GO:0030695">
    <property type="term" value="F:GTPase regulator activity"/>
    <property type="evidence" value="ECO:0007669"/>
    <property type="project" value="UniProtKB-ARBA"/>
</dbReference>
<feature type="region of interest" description="Disordered" evidence="7">
    <location>
        <begin position="804"/>
        <end position="823"/>
    </location>
</feature>
<dbReference type="SUPFAM" id="SSF48350">
    <property type="entry name" value="GTPase activation domain, GAP"/>
    <property type="match status" value="1"/>
</dbReference>
<dbReference type="InterPro" id="IPR008936">
    <property type="entry name" value="Rho_GTPase_activation_prot"/>
</dbReference>
<dbReference type="GO" id="GO:0046872">
    <property type="term" value="F:metal ion binding"/>
    <property type="evidence" value="ECO:0007669"/>
    <property type="project" value="UniProtKB-KW"/>
</dbReference>
<protein>
    <submittedName>
        <fullName evidence="10">ARAD1D46398p</fullName>
    </submittedName>
</protein>
<feature type="compositionally biased region" description="Polar residues" evidence="7">
    <location>
        <begin position="707"/>
        <end position="717"/>
    </location>
</feature>
<dbReference type="CDD" id="cd09392">
    <property type="entry name" value="LIM2_Lrg1p_like"/>
    <property type="match status" value="1"/>
</dbReference>
<feature type="compositionally biased region" description="Low complexity" evidence="7">
    <location>
        <begin position="1167"/>
        <end position="1190"/>
    </location>
</feature>
<evidence type="ECO:0000313" key="10">
    <source>
        <dbReference type="EMBL" id="CDP38954.1"/>
    </source>
</evidence>
<dbReference type="GO" id="GO:0005634">
    <property type="term" value="C:nucleus"/>
    <property type="evidence" value="ECO:0007669"/>
    <property type="project" value="UniProtKB-SubCell"/>
</dbReference>
<keyword evidence="4 6" id="KW-0862">Zinc</keyword>
<name>A0A060TDS4_BLAAD</name>
<dbReference type="CDD" id="cd09391">
    <property type="entry name" value="LIM1_Lrg1p_like"/>
    <property type="match status" value="1"/>
</dbReference>
<proteinExistence type="predicted"/>
<dbReference type="InterPro" id="IPR001781">
    <property type="entry name" value="Znf_LIM"/>
</dbReference>
<evidence type="ECO:0000256" key="2">
    <source>
        <dbReference type="ARBA" id="ARBA00022723"/>
    </source>
</evidence>
<reference evidence="10" key="1">
    <citation type="submission" date="2014-02" db="EMBL/GenBank/DDBJ databases">
        <authorList>
            <person name="Genoscope - CEA"/>
        </authorList>
    </citation>
    <scope>NUCLEOTIDE SEQUENCE</scope>
    <source>
        <strain evidence="10">LS3</strain>
    </source>
</reference>
<feature type="domain" description="LIM zinc-binding" evidence="8">
    <location>
        <begin position="158"/>
        <end position="219"/>
    </location>
</feature>
<dbReference type="Pfam" id="PF00412">
    <property type="entry name" value="LIM"/>
    <property type="match status" value="2"/>
</dbReference>
<sequence length="1215" mass="134568">MEMPPSAEDSRHHDPLYRSTSEASVSSQDYPPVIPRPARPSSRGSGINFSRPSTFYKLDSPSSERSLDELKFQQQQSIRPISMAPGELTPPPRNSSLSMNRRSRQDTGGSADFSHTPVALPQPPPPVAGGPPPPHGSSSVAAPAPSTTSSEGSKKQAKRCRLCGEPILGQYVRALGSIYHIDCFVCADCGEPCSAKFFPVDATDPEMLAKGIVQVPLCERDYFRRLGLLCYECDGALRGSYITALGRKYHVEHFRCSICDFVFGPEDSYYEHNDQIFCHFHYSTMYASKCEGCQTAMLKQFVETFRSGREQRWHPECYMIFKFWNVKLCPEGVPPSLNPLRPLSVTASLPIDQLDRRTVARHEHEVEKKVFRIWTVLCGYEEATAAYISDMLQTASSGKFNQSLAATAKLVMKIEVLFSAVDNLVGLIGPLIRRQEEAMARFAESEGDEAAGAEIEFTYTKLGKEAKTLCKKVVGFMSLISKSREKGVKRMGITSDLLNLVTSLAHYLKLLIRYGLSNSLAFDREHLDGNAVDSLLDIIMAHDKTPSNPLANLGVSAMTTDACCTCDKSIEDSCARLGERRWHIACLECSNCHRALSTPQDLPDARWNTQEKRVFCSQCAPSDSRSGFVFVTKLTQFVFLLKIAVARLQLVLDAFDSRDRKAASQGSSREAASSGSTKPPLVDRGSDFQNEREYNSTVTDVRRLRSTRLNQHVSESAHSVRRSRILDLPDSHHGQMRQSDRQGLPTTPPATTPPSADFTGKITIQEESSQEPEHKLDGTSDLFKNEKSLTLDDIPRIVAAEQAREQRPNAFKHHQPGGGAVNAMPRTKQVQQGQKKYIGELTDSELVLLRHIAILLIEKMLSDWFTLEELLEFIDVRKAPSLWEKFGKAFGGGSDKRQRKKVTGVFGVPLDALVDKHGVDSTLGVGPTPLRIPTFIDDCISSMRQKDMSVEGIFRKNGNIRRLKEFSEKIDKNPDKGGILSEENAVQLAALLKKYLRELPEPLMTSRLLKLWISAQKFSDYESKKRLLHLVCLLLPRTHRDVMEVLLFFLNWTASFSHIDEETGSKMDTHNLSTVITPNILYQKANNGQPGGQRDESGDAYFLSIESVNILIQEQSEMAEVPDDLWAILHSVTASTTSPNGVNELVSKPTRDLLSYLEPYVKNNVKGPAPSQAGSSGSGPSAMTAITAPVTTAPETATLSAVSNAPVSANPEDTK</sequence>
<evidence type="ECO:0000256" key="5">
    <source>
        <dbReference type="ARBA" id="ARBA00023242"/>
    </source>
</evidence>
<dbReference type="InterPro" id="IPR000198">
    <property type="entry name" value="RhoGAP_dom"/>
</dbReference>
<dbReference type="GO" id="GO:0030036">
    <property type="term" value="P:actin cytoskeleton organization"/>
    <property type="evidence" value="ECO:0007669"/>
    <property type="project" value="TreeGrafter"/>
</dbReference>
<dbReference type="FunFam" id="2.10.110.10:FF:000058">
    <property type="entry name" value="Rho GTPase activator Lrg11"/>
    <property type="match status" value="1"/>
</dbReference>
<comment type="subcellular location">
    <subcellularLocation>
        <location evidence="1">Nucleus</location>
    </subcellularLocation>
</comment>
<evidence type="ECO:0000256" key="6">
    <source>
        <dbReference type="PROSITE-ProRule" id="PRU00125"/>
    </source>
</evidence>
<evidence type="ECO:0000259" key="8">
    <source>
        <dbReference type="PROSITE" id="PS50023"/>
    </source>
</evidence>
<dbReference type="PANTHER" id="PTHR24215">
    <property type="entry name" value="RHO-GTPASE-ACTIVATING PROTEIN LRG1"/>
    <property type="match status" value="1"/>
</dbReference>
<dbReference type="Gene3D" id="1.10.555.10">
    <property type="entry name" value="Rho GTPase activation protein"/>
    <property type="match status" value="1"/>
</dbReference>
<gene>
    <name evidence="10" type="ORF">GNLVRS02_ARAD1D46398g</name>
</gene>
<evidence type="ECO:0000256" key="3">
    <source>
        <dbReference type="ARBA" id="ARBA00022737"/>
    </source>
</evidence>
<feature type="compositionally biased region" description="Low complexity" evidence="7">
    <location>
        <begin position="136"/>
        <end position="150"/>
    </location>
</feature>
<evidence type="ECO:0000256" key="4">
    <source>
        <dbReference type="ARBA" id="ARBA00022833"/>
    </source>
</evidence>
<dbReference type="GO" id="GO:0007165">
    <property type="term" value="P:signal transduction"/>
    <property type="evidence" value="ECO:0007669"/>
    <property type="project" value="InterPro"/>
</dbReference>
<dbReference type="EMBL" id="HG937694">
    <property type="protein sequence ID" value="CDP38954.1"/>
    <property type="molecule type" value="Genomic_DNA"/>
</dbReference>
<feature type="compositionally biased region" description="Polar residues" evidence="7">
    <location>
        <begin position="42"/>
        <end position="53"/>
    </location>
</feature>
<evidence type="ECO:0000256" key="1">
    <source>
        <dbReference type="ARBA" id="ARBA00004123"/>
    </source>
</evidence>
<dbReference type="Gene3D" id="2.10.110.10">
    <property type="entry name" value="Cysteine Rich Protein"/>
    <property type="match status" value="4"/>
</dbReference>
<dbReference type="PROSITE" id="PS50023">
    <property type="entry name" value="LIM_DOMAIN_2"/>
    <property type="match status" value="3"/>
</dbReference>
<dbReference type="SUPFAM" id="SSF57716">
    <property type="entry name" value="Glucocorticoid receptor-like (DNA-binding domain)"/>
    <property type="match status" value="3"/>
</dbReference>
<keyword evidence="6" id="KW-0440">LIM domain</keyword>
<feature type="domain" description="LIM zinc-binding" evidence="8">
    <location>
        <begin position="228"/>
        <end position="288"/>
    </location>
</feature>
<dbReference type="PROSITE" id="PS50238">
    <property type="entry name" value="RHOGAP"/>
    <property type="match status" value="1"/>
</dbReference>
<feature type="region of interest" description="Disordered" evidence="7">
    <location>
        <begin position="663"/>
        <end position="758"/>
    </location>
</feature>
<dbReference type="GO" id="GO:0005737">
    <property type="term" value="C:cytoplasm"/>
    <property type="evidence" value="ECO:0007669"/>
    <property type="project" value="TreeGrafter"/>
</dbReference>
<feature type="compositionally biased region" description="Polar residues" evidence="7">
    <location>
        <begin position="18"/>
        <end position="29"/>
    </location>
</feature>